<evidence type="ECO:0000313" key="1">
    <source>
        <dbReference type="EMBL" id="AFN82789.1"/>
    </source>
</evidence>
<protein>
    <submittedName>
        <fullName evidence="1">Uncharacterized protein</fullName>
    </submittedName>
</protein>
<dbReference type="EMBL" id="CP003521">
    <property type="protein sequence ID" value="AFN82789.1"/>
    <property type="molecule type" value="Genomic_DNA"/>
</dbReference>
<dbReference type="VEuPathDB" id="MicrosporidiaDB:EROM_040200"/>
<dbReference type="Proteomes" id="UP000010094">
    <property type="component" value="Chromosome IV"/>
</dbReference>
<sequence>MMTFDGMDEDELENALLNYIDIPYFRNNPSYISLWQRYYYKTNDPSVLFLMKYKKISQYYHWIYVELSRFFMRNGRYGVCKAVLNVGIACNAYEREVLEDELQRIPMVTNPSPEHEINTLLNPKGFTALGKVWNSYQEVLFYNRKLFLLDQEEVSFEEYRAKTYSGKSRLSLKKYGIKLGIGHMGENDPVDGMSNTLSVGKEIVIDGYVYYVKDVMDGNRYRMICISDGNFEELMYKGDVILHEVPKSSIDLIQRLDSDHVPRFTVKELGSRTFLLYDFYVFGTLESCLDISNSMKSGIVLYFVSQLIEIFGGLEERGCRFTAFSLESLCVSEDCRLKIVDFDLSEDGSKMNYGEVIKGVLLQYSSFPFDEQGVVQGIRGILQKTDLKGLVTKLRIHLYERICKCC</sequence>
<dbReference type="KEGG" id="ero:EROM_040200"/>
<reference evidence="1 2" key="1">
    <citation type="journal article" date="2012" name="Proc. Natl. Acad. Sci. U.S.A.">
        <title>Gain and loss of multiple functionally related, horizontally transferred genes in the reduced genomes of two microsporidian parasites.</title>
        <authorList>
            <person name="Pombert J.-F."/>
            <person name="Selman M."/>
            <person name="Burki F."/>
            <person name="Bardell F.T."/>
            <person name="Farinelli L."/>
            <person name="Solter L.F."/>
            <person name="Whitman D.W."/>
            <person name="Weiss L.M."/>
            <person name="Corradi N."/>
            <person name="Keeling P.J."/>
        </authorList>
    </citation>
    <scope>NUCLEOTIDE SEQUENCE [LARGE SCALE GENOMIC DNA]</scope>
    <source>
        <strain evidence="1 2">SJ-2008</strain>
    </source>
</reference>
<gene>
    <name evidence="1" type="ordered locus">EROM_040200</name>
</gene>
<dbReference type="GeneID" id="20521084"/>
<dbReference type="AlphaFoldDB" id="I7AM75"/>
<evidence type="ECO:0000313" key="2">
    <source>
        <dbReference type="Proteomes" id="UP000010094"/>
    </source>
</evidence>
<dbReference type="SUPFAM" id="SSF56112">
    <property type="entry name" value="Protein kinase-like (PK-like)"/>
    <property type="match status" value="1"/>
</dbReference>
<dbReference type="OrthoDB" id="2192347at2759"/>
<dbReference type="RefSeq" id="XP_009264286.1">
    <property type="nucleotide sequence ID" value="XM_009266011.1"/>
</dbReference>
<proteinExistence type="predicted"/>
<dbReference type="InterPro" id="IPR031522">
    <property type="entry name" value="Mad3_Bub1_I_2"/>
</dbReference>
<dbReference type="HOGENOM" id="CLU_677976_0_0_1"/>
<dbReference type="Pfam" id="PF17014">
    <property type="entry name" value="Mad3_BUB1_I_2"/>
    <property type="match status" value="1"/>
</dbReference>
<organism evidence="1 2">
    <name type="scientific">Encephalitozoon romaleae (strain SJ-2008)</name>
    <name type="common">Microsporidian parasite</name>
    <dbReference type="NCBI Taxonomy" id="1178016"/>
    <lineage>
        <taxon>Eukaryota</taxon>
        <taxon>Fungi</taxon>
        <taxon>Fungi incertae sedis</taxon>
        <taxon>Microsporidia</taxon>
        <taxon>Unikaryonidae</taxon>
        <taxon>Encephalitozoon</taxon>
    </lineage>
</organism>
<dbReference type="InterPro" id="IPR011009">
    <property type="entry name" value="Kinase-like_dom_sf"/>
</dbReference>
<keyword evidence="2" id="KW-1185">Reference proteome</keyword>
<name>I7AM75_ENCRO</name>
<dbReference type="Gene3D" id="1.25.40.430">
    <property type="match status" value="1"/>
</dbReference>
<accession>I7AM75</accession>